<feature type="coiled-coil region" evidence="1">
    <location>
        <begin position="141"/>
        <end position="171"/>
    </location>
</feature>
<evidence type="ECO:0000313" key="3">
    <source>
        <dbReference type="Proteomes" id="UP001221757"/>
    </source>
</evidence>
<sequence>MSSPSTERRPSHSIEISCGTHRTTTSEGVCSIFSANISTLRVPKRQKQLLKGYKWLEAFKKSHEGDEKQRAILDRYSRLIAAKVEKEYWKELARKEAAWQARLRSRPILTGSIIKPTLYNPPLPRMKPQPIAISRIIATRMKTRERRYERLDRLAEELDDLQREESFEEHAIQLVGEHNIERVYSGEAASGWLHPVHEAMREMYALLDRDNARSQTPISPELQEMVRAARREKVANKTRERMRERRGEILPRTLKRARKGPPAHVLVHMTPQERHADRVVRGVGEVGYVGMVKRRMGMKLRDGGKGLARENGADLEGEQLERLRKMEKEYWIEGKKRMRRNESVELYNKQ</sequence>
<evidence type="ECO:0000313" key="2">
    <source>
        <dbReference type="EMBL" id="KAJ7691762.1"/>
    </source>
</evidence>
<dbReference type="EMBL" id="JARKIE010000056">
    <property type="protein sequence ID" value="KAJ7691762.1"/>
    <property type="molecule type" value="Genomic_DNA"/>
</dbReference>
<reference evidence="2" key="1">
    <citation type="submission" date="2023-03" db="EMBL/GenBank/DDBJ databases">
        <title>Massive genome expansion in bonnet fungi (Mycena s.s.) driven by repeated elements and novel gene families across ecological guilds.</title>
        <authorList>
            <consortium name="Lawrence Berkeley National Laboratory"/>
            <person name="Harder C.B."/>
            <person name="Miyauchi S."/>
            <person name="Viragh M."/>
            <person name="Kuo A."/>
            <person name="Thoen E."/>
            <person name="Andreopoulos B."/>
            <person name="Lu D."/>
            <person name="Skrede I."/>
            <person name="Drula E."/>
            <person name="Henrissat B."/>
            <person name="Morin E."/>
            <person name="Kohler A."/>
            <person name="Barry K."/>
            <person name="LaButti K."/>
            <person name="Morin E."/>
            <person name="Salamov A."/>
            <person name="Lipzen A."/>
            <person name="Mereny Z."/>
            <person name="Hegedus B."/>
            <person name="Baldrian P."/>
            <person name="Stursova M."/>
            <person name="Weitz H."/>
            <person name="Taylor A."/>
            <person name="Grigoriev I.V."/>
            <person name="Nagy L.G."/>
            <person name="Martin F."/>
            <person name="Kauserud H."/>
        </authorList>
    </citation>
    <scope>NUCLEOTIDE SEQUENCE</scope>
    <source>
        <strain evidence="2">CBHHK067</strain>
    </source>
</reference>
<organism evidence="2 3">
    <name type="scientific">Mycena rosella</name>
    <name type="common">Pink bonnet</name>
    <name type="synonym">Agaricus rosellus</name>
    <dbReference type="NCBI Taxonomy" id="1033263"/>
    <lineage>
        <taxon>Eukaryota</taxon>
        <taxon>Fungi</taxon>
        <taxon>Dikarya</taxon>
        <taxon>Basidiomycota</taxon>
        <taxon>Agaricomycotina</taxon>
        <taxon>Agaricomycetes</taxon>
        <taxon>Agaricomycetidae</taxon>
        <taxon>Agaricales</taxon>
        <taxon>Marasmiineae</taxon>
        <taxon>Mycenaceae</taxon>
        <taxon>Mycena</taxon>
    </lineage>
</organism>
<comment type="caution">
    <text evidence="2">The sequence shown here is derived from an EMBL/GenBank/DDBJ whole genome shotgun (WGS) entry which is preliminary data.</text>
</comment>
<accession>A0AAD7DHA8</accession>
<protein>
    <submittedName>
        <fullName evidence="2">Uncharacterized protein</fullName>
    </submittedName>
</protein>
<dbReference type="Proteomes" id="UP001221757">
    <property type="component" value="Unassembled WGS sequence"/>
</dbReference>
<name>A0AAD7DHA8_MYCRO</name>
<proteinExistence type="predicted"/>
<dbReference type="AlphaFoldDB" id="A0AAD7DHA8"/>
<evidence type="ECO:0000256" key="1">
    <source>
        <dbReference type="SAM" id="Coils"/>
    </source>
</evidence>
<keyword evidence="1" id="KW-0175">Coiled coil</keyword>
<keyword evidence="3" id="KW-1185">Reference proteome</keyword>
<gene>
    <name evidence="2" type="ORF">B0H17DRAFT_1285526</name>
</gene>